<dbReference type="PANTHER" id="PTHR32332">
    <property type="entry name" value="2-NITROPROPANE DIOXYGENASE"/>
    <property type="match status" value="1"/>
</dbReference>
<evidence type="ECO:0000313" key="5">
    <source>
        <dbReference type="Proteomes" id="UP000626026"/>
    </source>
</evidence>
<dbReference type="GO" id="GO:0004497">
    <property type="term" value="F:monooxygenase activity"/>
    <property type="evidence" value="ECO:0007669"/>
    <property type="project" value="UniProtKB-KW"/>
</dbReference>
<dbReference type="InterPro" id="IPR013785">
    <property type="entry name" value="Aldolase_TIM"/>
</dbReference>
<evidence type="ECO:0000256" key="2">
    <source>
        <dbReference type="ARBA" id="ARBA00022643"/>
    </source>
</evidence>
<proteinExistence type="predicted"/>
<keyword evidence="1" id="KW-0285">Flavoprotein</keyword>
<dbReference type="CDD" id="cd04730">
    <property type="entry name" value="NPD_like"/>
    <property type="match status" value="1"/>
</dbReference>
<dbReference type="InterPro" id="IPR004136">
    <property type="entry name" value="NMO"/>
</dbReference>
<keyword evidence="2" id="KW-0288">FMN</keyword>
<evidence type="ECO:0000313" key="4">
    <source>
        <dbReference type="EMBL" id="MBC9206362.1"/>
    </source>
</evidence>
<evidence type="ECO:0000256" key="1">
    <source>
        <dbReference type="ARBA" id="ARBA00022630"/>
    </source>
</evidence>
<keyword evidence="4" id="KW-0503">Monooxygenase</keyword>
<evidence type="ECO:0000256" key="3">
    <source>
        <dbReference type="ARBA" id="ARBA00023002"/>
    </source>
</evidence>
<gene>
    <name evidence="4" type="ORF">IBL26_05905</name>
</gene>
<organism evidence="4 5">
    <name type="scientific">Teichococcus aerophilus</name>
    <dbReference type="NCBI Taxonomy" id="1224513"/>
    <lineage>
        <taxon>Bacteria</taxon>
        <taxon>Pseudomonadati</taxon>
        <taxon>Pseudomonadota</taxon>
        <taxon>Alphaproteobacteria</taxon>
        <taxon>Acetobacterales</taxon>
        <taxon>Roseomonadaceae</taxon>
        <taxon>Roseomonas</taxon>
    </lineage>
</organism>
<dbReference type="Gene3D" id="3.20.20.70">
    <property type="entry name" value="Aldolase class I"/>
    <property type="match status" value="1"/>
</dbReference>
<comment type="caution">
    <text evidence="4">The sequence shown here is derived from an EMBL/GenBank/DDBJ whole genome shotgun (WGS) entry which is preliminary data.</text>
</comment>
<keyword evidence="5" id="KW-1185">Reference proteome</keyword>
<name>A0ABR7RJQ4_9PROT</name>
<dbReference type="Pfam" id="PF03060">
    <property type="entry name" value="NMO"/>
    <property type="match status" value="1"/>
</dbReference>
<dbReference type="SUPFAM" id="SSF51412">
    <property type="entry name" value="Inosine monophosphate dehydrogenase (IMPDH)"/>
    <property type="match status" value="1"/>
</dbReference>
<reference evidence="4 5" key="1">
    <citation type="journal article" date="2013" name="Int. J. Syst. Evol. Microbiol.">
        <title>Roseomonas aerophila sp. nov., isolated from air.</title>
        <authorList>
            <person name="Kim S.J."/>
            <person name="Weon H.Y."/>
            <person name="Ahn J.H."/>
            <person name="Hong S.B."/>
            <person name="Seok S.J."/>
            <person name="Whang K.S."/>
            <person name="Kwon S.W."/>
        </authorList>
    </citation>
    <scope>NUCLEOTIDE SEQUENCE [LARGE SCALE GENOMIC DNA]</scope>
    <source>
        <strain evidence="4 5">NBRC 108923</strain>
    </source>
</reference>
<keyword evidence="3" id="KW-0560">Oxidoreductase</keyword>
<dbReference type="PANTHER" id="PTHR32332:SF20">
    <property type="entry name" value="2-NITROPROPANE DIOXYGENASE-LIKE PROTEIN"/>
    <property type="match status" value="1"/>
</dbReference>
<protein>
    <submittedName>
        <fullName evidence="4">Nitronate monooxygenase</fullName>
    </submittedName>
</protein>
<dbReference type="RefSeq" id="WP_187783543.1">
    <property type="nucleotide sequence ID" value="NZ_JACTVA010000007.1"/>
</dbReference>
<accession>A0ABR7RJQ4</accession>
<dbReference type="Proteomes" id="UP000626026">
    <property type="component" value="Unassembled WGS sequence"/>
</dbReference>
<sequence length="327" mass="33451">MAEDAFGLPSRLPGLLGIRYPIVQGGMSWASSCAALPLAVACAGALGVIAAGPMRPDALVEAIRAVKAGTDQPFAVNIPLYNKRSAEFLDIAEAERVPVIIASQGGPKAHLPRFRAYGAHWLHVVASVPHALKAEAAGVDGIIVVGGEAGGHPAPDEVSAMVLVRAVARAVGLPVIGAGGVADGAGIAAMFALGAEGAQLGTRFLMTQEASVHEHYKASVLAAGIADTTLVGRGGLPVRQVRNRFTAEVDAAEREGHSPEALASLYASRSLKLAAFDGDADWGKVEAGQSAGLIDDIPPADDVVRQLVAEVAATRRRLLGLAETVPA</sequence>
<dbReference type="EMBL" id="JACTVA010000007">
    <property type="protein sequence ID" value="MBC9206362.1"/>
    <property type="molecule type" value="Genomic_DNA"/>
</dbReference>